<evidence type="ECO:0000256" key="6">
    <source>
        <dbReference type="ARBA" id="ARBA00022989"/>
    </source>
</evidence>
<dbReference type="PANTHER" id="PTHR11629">
    <property type="entry name" value="VACUOLAR PROTON ATPASES"/>
    <property type="match status" value="1"/>
</dbReference>
<keyword evidence="7 9" id="KW-0406">Ion transport</keyword>
<feature type="transmembrane region" description="Helical" evidence="9">
    <location>
        <begin position="747"/>
        <end position="766"/>
    </location>
</feature>
<evidence type="ECO:0000256" key="10">
    <source>
        <dbReference type="SAM" id="Coils"/>
    </source>
</evidence>
<organism evidence="12">
    <name type="scientific">Fagus sylvatica</name>
    <name type="common">Beechnut</name>
    <dbReference type="NCBI Taxonomy" id="28930"/>
    <lineage>
        <taxon>Eukaryota</taxon>
        <taxon>Viridiplantae</taxon>
        <taxon>Streptophyta</taxon>
        <taxon>Embryophyta</taxon>
        <taxon>Tracheophyta</taxon>
        <taxon>Spermatophyta</taxon>
        <taxon>Magnoliopsida</taxon>
        <taxon>eudicotyledons</taxon>
        <taxon>Gunneridae</taxon>
        <taxon>Pentapetalae</taxon>
        <taxon>rosids</taxon>
        <taxon>fabids</taxon>
        <taxon>Fagales</taxon>
        <taxon>Fagaceae</taxon>
        <taxon>Fagus</taxon>
    </lineage>
</organism>
<keyword evidence="4 9" id="KW-0812">Transmembrane</keyword>
<feature type="transmembrane region" description="Helical" evidence="9">
    <location>
        <begin position="628"/>
        <end position="646"/>
    </location>
</feature>
<feature type="transmembrane region" description="Helical" evidence="9">
    <location>
        <begin position="772"/>
        <end position="793"/>
    </location>
</feature>
<protein>
    <recommendedName>
        <fullName evidence="9">V-type proton ATPase subunit a</fullName>
    </recommendedName>
</protein>
<feature type="coiled-coil region" evidence="10">
    <location>
        <begin position="100"/>
        <end position="127"/>
    </location>
</feature>
<dbReference type="GO" id="GO:0000220">
    <property type="term" value="C:vacuolar proton-transporting V-type ATPase, V0 domain"/>
    <property type="evidence" value="ECO:0007669"/>
    <property type="project" value="InterPro"/>
</dbReference>
<dbReference type="PANTHER" id="PTHR11629:SF72">
    <property type="entry name" value="V-TYPE PROTON ATPASE SUBUNIT A1"/>
    <property type="match status" value="1"/>
</dbReference>
<feature type="domain" description="Reverse transcriptase zinc-binding" evidence="11">
    <location>
        <begin position="151"/>
        <end position="218"/>
    </location>
</feature>
<keyword evidence="3 9" id="KW-0813">Transport</keyword>
<evidence type="ECO:0000256" key="7">
    <source>
        <dbReference type="ARBA" id="ARBA00023065"/>
    </source>
</evidence>
<name>A0A2N9FRX6_FAGSY</name>
<dbReference type="Pfam" id="PF01496">
    <property type="entry name" value="V_ATPase_I"/>
    <property type="match status" value="2"/>
</dbReference>
<keyword evidence="6 9" id="KW-1133">Transmembrane helix</keyword>
<comment type="subcellular location">
    <subcellularLocation>
        <location evidence="1">Membrane</location>
        <topology evidence="1">Multi-pass membrane protein</topology>
    </subcellularLocation>
</comment>
<keyword evidence="8 9" id="KW-0472">Membrane</keyword>
<evidence type="ECO:0000256" key="2">
    <source>
        <dbReference type="ARBA" id="ARBA00009904"/>
    </source>
</evidence>
<dbReference type="InterPro" id="IPR002490">
    <property type="entry name" value="V-ATPase_116kDa_su"/>
</dbReference>
<evidence type="ECO:0000256" key="8">
    <source>
        <dbReference type="ARBA" id="ARBA00023136"/>
    </source>
</evidence>
<dbReference type="InterPro" id="IPR026960">
    <property type="entry name" value="RVT-Znf"/>
</dbReference>
<accession>A0A2N9FRX6</accession>
<evidence type="ECO:0000256" key="9">
    <source>
        <dbReference type="RuleBase" id="RU361189"/>
    </source>
</evidence>
<proteinExistence type="inferred from homology"/>
<gene>
    <name evidence="12" type="ORF">FSB_LOCUS17712</name>
</gene>
<keyword evidence="5 9" id="KW-0375">Hydrogen ion transport</keyword>
<feature type="transmembrane region" description="Helical" evidence="9">
    <location>
        <begin position="709"/>
        <end position="727"/>
    </location>
</feature>
<evidence type="ECO:0000313" key="12">
    <source>
        <dbReference type="EMBL" id="SPC89830.1"/>
    </source>
</evidence>
<comment type="similarity">
    <text evidence="2 9">Belongs to the V-ATPase 116 kDa subunit family.</text>
</comment>
<evidence type="ECO:0000259" key="11">
    <source>
        <dbReference type="Pfam" id="PF13966"/>
    </source>
</evidence>
<evidence type="ECO:0000256" key="3">
    <source>
        <dbReference type="ARBA" id="ARBA00022448"/>
    </source>
</evidence>
<dbReference type="AlphaFoldDB" id="A0A2N9FRX6"/>
<evidence type="ECO:0000256" key="5">
    <source>
        <dbReference type="ARBA" id="ARBA00022781"/>
    </source>
</evidence>
<dbReference type="GO" id="GO:0007035">
    <property type="term" value="P:vacuolar acidification"/>
    <property type="evidence" value="ECO:0007669"/>
    <property type="project" value="TreeGrafter"/>
</dbReference>
<sequence length="957" mass="109930">MERFIENLPPMDLMRSEKMTFVQLIIPVESAHRAVSYLGELGLLQFRDLNADKSPFQRTFANQVKRCAEMSRKLRFFKDQISKASLLSSMRPVMQPDIELEDLEIQLAEHEHELIETNSNSEKLRQSYNELLEFKIVLQKTEYILPIASAFPWKSIWRVKAPRRVSFFVWTAAWGRILTCDNLMKRGYVMAGWCCMCKRSGESVDRLLLHCEVVREVWIFLLRSFGVSWVFPATVSALLCGWYNCWGKHSSLIWNLVPHCIMWTIWWERNGRTFDDKEHPVGKIIERVMGSLYEWASAWGLCLPQSLGDFLESLSLSSLTPHAGGFLVTSGSHAVSERELDENVYSNDDYVETASLIEEEMRPGRSDQSGLRFISGIICQSKVLRFERMLFRATRGNMLFNQAPADEDIMDPISSEMVEKTVFVVFFSGEQARTKILKICEAFGANCYPVPEDITKQRQITREVSLRLADLEATLDAGIRHRNKALTSVGMHLLKWMNMHYCDTDNYFMLPILSQIQAALQRATFDSNSQVGIIFHVMDAVESPPTYFRTNKLTNAFQEIVDAYGVARYQEVNPAVYTVITFPFLFAVMFGDWGHGICLLLGALVLIARESKLSTQKLGSFMEMLYGGRYVLLLMSLFSIYCGLIYNEFFSVPYHIFGGSAYKCRDTTCSDANTAGLVKYQDPYPFGVDPSWRGSRTELPFLNSLKMKMSILLGVAQMNLGIILSYFNARFFGSSLDIRYQFVPQVIFLNSLFGYLSLLIIIKWCTGSQADLYHVMIYMFLSPTDNLVPWMLFPKPFILKRLHTERFQGRSYGMLGTSEMELDVEPDSARQHHEEFNFSEVFVHQMIHSIEFVLGAVSNTASYLRLWALSLAHSELSTVFYEKVLLLAWGYDNIIIRLVGLAVFAFATAFILLMMETLSAFLHALRLHWVEFQNKFYHGDGYQFRPFAFASLTEDED</sequence>
<dbReference type="GO" id="GO:0046961">
    <property type="term" value="F:proton-transporting ATPase activity, rotational mechanism"/>
    <property type="evidence" value="ECO:0007669"/>
    <property type="project" value="InterPro"/>
</dbReference>
<dbReference type="Pfam" id="PF13966">
    <property type="entry name" value="zf-RVT"/>
    <property type="match status" value="1"/>
</dbReference>
<dbReference type="InterPro" id="IPR026028">
    <property type="entry name" value="V-type_ATPase_116kDa_su_euka"/>
</dbReference>
<dbReference type="GO" id="GO:0051117">
    <property type="term" value="F:ATPase binding"/>
    <property type="evidence" value="ECO:0007669"/>
    <property type="project" value="TreeGrafter"/>
</dbReference>
<feature type="transmembrane region" description="Helical" evidence="9">
    <location>
        <begin position="894"/>
        <end position="915"/>
    </location>
</feature>
<keyword evidence="10" id="KW-0175">Coiled coil</keyword>
<feature type="transmembrane region" description="Helical" evidence="9">
    <location>
        <begin position="584"/>
        <end position="607"/>
    </location>
</feature>
<dbReference type="EMBL" id="OIVN01001101">
    <property type="protein sequence ID" value="SPC89830.1"/>
    <property type="molecule type" value="Genomic_DNA"/>
</dbReference>
<evidence type="ECO:0000256" key="4">
    <source>
        <dbReference type="ARBA" id="ARBA00022692"/>
    </source>
</evidence>
<dbReference type="PIRSF" id="PIRSF001293">
    <property type="entry name" value="ATP6V0A1"/>
    <property type="match status" value="1"/>
</dbReference>
<reference evidence="12" key="1">
    <citation type="submission" date="2018-02" db="EMBL/GenBank/DDBJ databases">
        <authorList>
            <person name="Cohen D.B."/>
            <person name="Kent A.D."/>
        </authorList>
    </citation>
    <scope>NUCLEOTIDE SEQUENCE</scope>
</reference>
<evidence type="ECO:0000256" key="1">
    <source>
        <dbReference type="ARBA" id="ARBA00004141"/>
    </source>
</evidence>
<comment type="function">
    <text evidence="9">Essential component of the vacuolar proton pump (V-ATPase), a multimeric enzyme that catalyzes the translocation of protons across the membranes. Required for assembly and activity of the V-ATPase.</text>
</comment>